<gene>
    <name evidence="1" type="ORF">BB559_006054</name>
</gene>
<dbReference type="AlphaFoldDB" id="A0A2T9Y536"/>
<comment type="caution">
    <text evidence="1">The sequence shown here is derived from an EMBL/GenBank/DDBJ whole genome shotgun (WGS) entry which is preliminary data.</text>
</comment>
<dbReference type="EMBL" id="MBFT01000740">
    <property type="protein sequence ID" value="PVU87445.1"/>
    <property type="molecule type" value="Genomic_DNA"/>
</dbReference>
<keyword evidence="2" id="KW-1185">Reference proteome</keyword>
<protein>
    <submittedName>
        <fullName evidence="1">Uncharacterized protein</fullName>
    </submittedName>
</protein>
<proteinExistence type="predicted"/>
<evidence type="ECO:0000313" key="2">
    <source>
        <dbReference type="Proteomes" id="UP000245699"/>
    </source>
</evidence>
<dbReference type="Proteomes" id="UP000245699">
    <property type="component" value="Unassembled WGS sequence"/>
</dbReference>
<name>A0A2T9Y536_9FUNG</name>
<reference evidence="1 2" key="1">
    <citation type="journal article" date="2018" name="MBio">
        <title>Comparative Genomics Reveals the Core Gene Toolbox for the Fungus-Insect Symbiosis.</title>
        <authorList>
            <person name="Wang Y."/>
            <person name="Stata M."/>
            <person name="Wang W."/>
            <person name="Stajich J.E."/>
            <person name="White M.M."/>
            <person name="Moncalvo J.M."/>
        </authorList>
    </citation>
    <scope>NUCLEOTIDE SEQUENCE [LARGE SCALE GENOMIC DNA]</scope>
    <source>
        <strain evidence="1 2">AUS-77-4</strain>
    </source>
</reference>
<evidence type="ECO:0000313" key="1">
    <source>
        <dbReference type="EMBL" id="PVU87445.1"/>
    </source>
</evidence>
<accession>A0A2T9Y536</accession>
<organism evidence="1 2">
    <name type="scientific">Furculomyces boomerangus</name>
    <dbReference type="NCBI Taxonomy" id="61424"/>
    <lineage>
        <taxon>Eukaryota</taxon>
        <taxon>Fungi</taxon>
        <taxon>Fungi incertae sedis</taxon>
        <taxon>Zoopagomycota</taxon>
        <taxon>Kickxellomycotina</taxon>
        <taxon>Harpellomycetes</taxon>
        <taxon>Harpellales</taxon>
        <taxon>Harpellaceae</taxon>
        <taxon>Furculomyces</taxon>
    </lineage>
</organism>
<sequence length="158" mass="17939">MIPKSTEQDMKYPSLFKSKSVRVVVFLQIVISAKLNSFPKKYGPFDCSTNNWFKPFKFSIISPHIFFFSSSPVALAAPKYFVIKFDEKNSTKYRTLALFNGSDGISCDSVDISDMYFDIIAESRIIVPSASLNVGTLRNGFIWLYHDGLLFKSISTSW</sequence>